<dbReference type="InterPro" id="IPR041228">
    <property type="entry name" value="Dynein_C"/>
</dbReference>
<keyword evidence="13 19" id="KW-0175">Coiled coil</keyword>
<reference evidence="22 23" key="1">
    <citation type="journal article" date="2019" name="Sci. Rep.">
        <title>Comparative genomics of chytrid fungi reveal insights into the obligate biotrophic and pathogenic lifestyle of Synchytrium endobioticum.</title>
        <authorList>
            <person name="van de Vossenberg B.T.L.H."/>
            <person name="Warris S."/>
            <person name="Nguyen H.D.T."/>
            <person name="van Gent-Pelzer M.P.E."/>
            <person name="Joly D.L."/>
            <person name="van de Geest H.C."/>
            <person name="Bonants P.J.M."/>
            <person name="Smith D.S."/>
            <person name="Levesque C.A."/>
            <person name="van der Lee T.A.J."/>
        </authorList>
    </citation>
    <scope>NUCLEOTIDE SEQUENCE [LARGE SCALE GENOMIC DNA]</scope>
    <source>
        <strain evidence="22 23">JEL517</strain>
    </source>
</reference>
<dbReference type="GeneID" id="42002770"/>
<comment type="subunit">
    <text evidence="4">Consists of at least two heavy chains and a number of intermediate and light chains.</text>
</comment>
<dbReference type="InterPro" id="IPR026983">
    <property type="entry name" value="DHC"/>
</dbReference>
<feature type="domain" description="AAA+ ATPase" evidence="21">
    <location>
        <begin position="2163"/>
        <end position="2312"/>
    </location>
</feature>
<dbReference type="Gene3D" id="1.10.8.710">
    <property type="match status" value="1"/>
</dbReference>
<dbReference type="Gene3D" id="3.40.50.300">
    <property type="entry name" value="P-loop containing nucleotide triphosphate hydrolases"/>
    <property type="match status" value="5"/>
</dbReference>
<dbReference type="FunFam" id="1.20.920.30:FF:000005">
    <property type="entry name" value="Dynein, axonemal, heavy chain 2"/>
    <property type="match status" value="1"/>
</dbReference>
<evidence type="ECO:0000256" key="7">
    <source>
        <dbReference type="ARBA" id="ARBA00022701"/>
    </source>
</evidence>
<evidence type="ECO:0000256" key="8">
    <source>
        <dbReference type="ARBA" id="ARBA00022737"/>
    </source>
</evidence>
<dbReference type="PANTHER" id="PTHR22878:SF68">
    <property type="entry name" value="DYNEIN HEAVY CHAIN 6, AXONEMAL-LIKE"/>
    <property type="match status" value="1"/>
</dbReference>
<dbReference type="FunFam" id="1.10.287.2620:FF:000001">
    <property type="entry name" value="Cytoplasmic dynein heavy chain 1"/>
    <property type="match status" value="1"/>
</dbReference>
<keyword evidence="11" id="KW-0282">Flagellum</keyword>
<dbReference type="GO" id="GO:0005874">
    <property type="term" value="C:microtubule"/>
    <property type="evidence" value="ECO:0007669"/>
    <property type="project" value="UniProtKB-KW"/>
</dbReference>
<evidence type="ECO:0000313" key="23">
    <source>
        <dbReference type="Proteomes" id="UP000319731"/>
    </source>
</evidence>
<dbReference type="FunFam" id="3.10.490.20:FF:000005">
    <property type="entry name" value="Dynein axonemal heavy chain 6"/>
    <property type="match status" value="1"/>
</dbReference>
<sequence length="4208" mass="472411">MDRKRSEAGRDGLSQRWYQPVQRNWQWHRPSSSSPQDLVDGAPDANKRQRLSPAEKSGPLSPLPGDSNARRLKKLPELGHGASPGILGSAVAALPSIQPRGDKGVALAAEPVTKRQNVGASFTEATMEVDVQTDVYELIQNLLKTPSSPVFAYAITKSDATDFLYNPYRLKLIPYRNLNTNKAYFTISAAGVTFLDGHGHAEFVNLNRWLHEYASFHAIRKIPFFSQYLVRKAFTSWRRTVLHAKVSAARTRVARNLFLTHSTLQTALLTIRSSCIDNIEKQRLTNIQVGRVYQLKEFIDSQTTKVTQFRDNVVTQWMSKMQAIVETAATDCFKEKGFDTTTVQKSGIDESDVEATTKPGIKLSFTEQAARRAESARLQRFAKLADYLCVGALQTLAVESSRDVLRLVYRGCQTDVPAAVNVKAPDSSNSNNGNSLPALQISTTELVECGWDGYPQLISNILRRTMPVLELIEVREDEGFVGDAMEVDQSDTHNSIQPQQRKSSSTENITEFVPLFRIELLLQTGKGGQPLELLPGASDFLVSFDDILKMYLDCASSMQAISGTIPFLNPSNLLGGSYATTHGLEDAEFLLEGPNVSQIIGSNNYLRECGSRVRRVVTDMFTNAANWAVTWHELRQMWVDNERFIAYSELSSSTANVAGPVIDPSLIASASAEAAETGESVLIILNKHLKLGAEDTMLSPIKTFFETNLGKFASQQTRMKGMPVSGRVDNFSVGCERLKSVLLPSPERCFREVSALLPGLAKDKNELLLGELQTWVRHLGTQPHAVDAFVEYLDWLEKIQFTLPLVDVLFAEVTSLYSLMDTYRIPIEPTDLALHQSLGPTLRTLRDVVDMAVETKDDNIQRYSAELEKAMSDLMGEVAEVRNAAQDPSILTASSNTEEVTVLLNALVSRIRAIEDRKHTYESWGELFKAGGSFVALRAQQATLAAETGSKGAPPAASADGDTGRSQELDDTKTEVSLKLLLWSSIQEWKNLTEKWMTSPFDSVNTEELSNTITSYVKVVAQLDKGIPPNEVVPYLKTMVDEYRAMYPTIVDLRNPALKSRHWEKIQDALGKQLVRDETWTLSTLMDQGVFNFKDEISQVSSQASSETALEEMLARVVKAWNDCEFLIINYRDAKDVFILGSVEDVEALLEDSLVTVATVKSSRFIGPIRNEVERTDRALQLFAETLEEWLTCQRGWLYLESIFSAPDIQRQLPDEARMFTQVDRNWKETMRKTARSPNALKAGTQPGLLEQFQQNNALLDQIQKCLEDYLESKRLLFPRFYFLSNEELLEILSQTRNPLAVQPHLSKCFDAIKSLDFSSADLRSMEIIAMISPEGERIPFTKAIKARGNVEGWLGSVEEAMVAVLRKLVKNALADYSPAKRGEWVLQHAGQVVLAGNQVMWTKDTEMCARADQPQKALLGMKDLSIKNLAQLAALVRGDLNKLQRAILGALITIDVHNRDIIQGMINSKLSGPYDFEWTKQLRYLWDAEADAIQIQMSSSTFNYGYEYLGCSPRLVITPLTDRCYLTLTSALQLNLGGSPVGPAGTGKTETVKDLAKALARQCVVFNCSDSLDYKMMGKMFAGLAQSGAWCCFDEFNRIDIEVLSVIAQQLLTIKAAKDGRMSRFNFEGREIRLIDTCAAFITMNPGYAGRTELPDNLKALFRPISMMIPDYGLIAEIMLFSEGFENAKVLAGKVVNLYKLCSEQLSQQDHYDFGMRAVKSVLTMAGGLKRASPEQSEDIVLIRALRDSNLPKFLAEDVPLFSGILSDLFPGLTAPDKSSEELVQASIQALKDLNLEPTEAFVKRVCQLYETTRIRHGVMLVGPTGGGKTTCYQILQEAMTRLAKKNPNLFSDVKTSVLNPKCLSMAELYGEFNLTTMEWTDGLIGIVFREHVSDKTNAENWTVCDGPVDALWIENMNTVLDDNKLLCLANSERIKMTPMMHMLFEVADLAVASPATVSRCGMVYMDPVDLGWRPYVKTWLRKLPNIVRDDFKEFFSKLFETYMDRGLQFVRTHCKEYVRSINLNLVASVCRLIETFCARTTEIDFTQPPPANSLFTLLGHVFIFCYVWGLGGNLADGFQDAFDTFARDLFEAEPISAEVLLPANTSTLFGYFVDVKRTCFTPWDDLVAPFKYEMNIPYFQMIVPTQDTVKYSYFLETLVGNGFPVMIGGNTGVGKSVIVQDTFNRFGKDKGYGVVPVNFSAQTGSASTQQILELKLEKKRKNIMGPPTGIKKLIFFVDDVNMPRPDTYGAQPVIELLRQYLDFGGMYDREKLFWKVIQDVIVVAACAPPGGGRNQLTARFVRHFNLFNIPAPSEMSLSKIFRSIVDGFLRPFSADIRPLGEPIVNSNIEIYQRMCKELLPTPAKSHYTFNLRDLSKVIQGVLQVRPSTIHTKVEVVKLLCHETSRIFHDRLIDEADRTYFNEVLLETVEKNFSVRRDDLNIKEVLFGDFMKRGVPAEDRLYIELPESKAIGALLEEYLEDYNVTYSKEARLIFFADAQQHVARISRILRQPRGNALLVGVGGTGKQSLTRLACHTADFTCFQVELTRSYGVEEWREDLKKLYRLAGVAGKNTVFLLSDTQLKQESFLEDINAILNSGEVPNLFEFDEREKILGELRPVARDQGLPEDRDSVQRFFISRVRDNLHIVFATSPVGDTFRNRCRMFPSLVNCCTIDWFDEWPRDALLSVSRRFLEFVDVGSDEAKDKIAALCVEVHSSVGEMAKRFYAELKRKYYTTPTSYLELINLYVSMLQEKRKELGVARDRLQSGLRKLTETNELVANMQLELERLGPQLKQSALDVEVLMIKIAKDQEAADGVRRVVAEEEMIVRDKAVATQAIADEAQRDLDQAVPALESAYKALDALDKKDIAELKVFTKPPDAVMMVMEAICTLFKVKPDWDNSKKLLSDSQFMKKMMEYDKDNIPEPIMKKLGKYIANPTFTPEAVERVSKACKSLCMWVCAMELYSRVFKEVAPKRKRLEEATSALEATRAKLAEKTAALREVEDQLNQLKSTYENSVASKRILSEKAEDTTKKLTRAGKLVTALADEQTRWAASVENLTAQIEALTGNMFLGAACVAYFGAFTSSYRAELVALWIKFSQDVGINVSPSFSLLENLADPAMLREWTMSGLPSDNLSMENGILVTRGRKWPLMIDPQGQANKWIRNMAGNDLKVIKLNDPKFLRALENAVRTGQSVLMEDVGETLDPALEPLLLKQTVRQGGRLLIKLGDTQVDYDRNFKLYITTKLSNPHYLPEVCIKVTLINFTVTKVGLEGQLLADVVKLERPDLEEQRNTLIMNIVADKKQLSDIEDKILRLLFNSQGNILDDEELINTLNQSKVTSSAIMQRVKEAEQTERQINTAREEYRPVAIRGSVLYFTVADLAEIDIMYQFSLSFFKAVFCLCIKESEKQPDLQQRISVLCTNIVSTIYNSVSRGLFEQHKMIFSFSICVHICRQAGLISEVEWNFFLRGGNTVRESDLPVKPAAKWLTLTMWRNCIELSQTIPALSYLPEHINTYPVEWEGFVESDTPFRSLIPGDGSVGKPLSSFQRLLVVKVLREEKLVVSSSDFIGANLGESYIGSPPLDMVKAYKDMSAATPMVFVLSPGSDPISSLMKLASSKDFNMQDRLHMISLGQGQGPIAEELVKKASINGDWLFLQNCHLAASWMTRLEQLVKELSESSNVNGNFRLFLSSMPSRVFPATILQESVKLTNEPPKGLRSNIARSFADIPRDVFDERPPQGTIFKKLLFGLCFFSAVIHERKRFGPLGWNINYDWSESDLTVSMTILKNALAEQKNIPWAALTYLTGEITFGGRVTDEWDRRTVMSLLGKYYNLAILDDKHRFTSSGIYFAPPDGDLASFRAFIDALPFTEDPSVFGMHENANISYQMQEARRLIRTLVEVQPRLVTGGLGKSSEELVHDLANAIMQDLPSALVIEHSEELTSEEAASRIHLYLKDETGRMINPLSTVLVQESARFNRLLATVRTSLDLLMKAIKGLVVMSAELDAVFKSLLQNEVPKAWERVAYPSLKPLSSWVKDLAMRVIALRDWLNTGQPKSFWLSGVFFPQGFLTGVLQAHSRKYNLPIDSLSFTYEVMSSDGTEDTSEMDGVLVHGLYIEGGRWDANKKCIQDSFTMEMFAQMPPIRFIPTEVTKIVRDKPGIYLAPLYKTSARAGTLSTTGASTNFIIAVELPSTQPSDYWISRGVALLCQLNE</sequence>
<dbReference type="Pfam" id="PF08393">
    <property type="entry name" value="DHC_N2"/>
    <property type="match status" value="1"/>
</dbReference>
<feature type="coiled-coil region" evidence="19">
    <location>
        <begin position="2975"/>
        <end position="3019"/>
    </location>
</feature>
<dbReference type="InterPro" id="IPR041589">
    <property type="entry name" value="DNAH3_AAA_lid_1"/>
</dbReference>
<keyword evidence="9" id="KW-0547">Nucleotide-binding</keyword>
<dbReference type="Pfam" id="PF12780">
    <property type="entry name" value="AAA_8"/>
    <property type="match status" value="1"/>
</dbReference>
<dbReference type="GO" id="GO:0007018">
    <property type="term" value="P:microtubule-based movement"/>
    <property type="evidence" value="ECO:0007669"/>
    <property type="project" value="InterPro"/>
</dbReference>
<feature type="region of interest" description="Disordered" evidence="20">
    <location>
        <begin position="1"/>
        <end position="70"/>
    </location>
</feature>
<dbReference type="InterPro" id="IPR041466">
    <property type="entry name" value="Dynein_AAA5_ext"/>
</dbReference>
<evidence type="ECO:0000259" key="21">
    <source>
        <dbReference type="SMART" id="SM00382"/>
    </source>
</evidence>
<dbReference type="PANTHER" id="PTHR22878">
    <property type="entry name" value="DYNEIN HEAVY CHAIN 6, AXONEMAL-LIKE-RELATED"/>
    <property type="match status" value="1"/>
</dbReference>
<evidence type="ECO:0000256" key="1">
    <source>
        <dbReference type="ARBA" id="ARBA00004230"/>
    </source>
</evidence>
<keyword evidence="12" id="KW-0243">Dynein</keyword>
<feature type="coiled-coil region" evidence="19">
    <location>
        <begin position="853"/>
        <end position="884"/>
    </location>
</feature>
<evidence type="ECO:0000256" key="3">
    <source>
        <dbReference type="ARBA" id="ARBA00008887"/>
    </source>
</evidence>
<dbReference type="GO" id="GO:0051959">
    <property type="term" value="F:dynein light intermediate chain binding"/>
    <property type="evidence" value="ECO:0007669"/>
    <property type="project" value="InterPro"/>
</dbReference>
<dbReference type="GO" id="GO:0005930">
    <property type="term" value="C:axoneme"/>
    <property type="evidence" value="ECO:0007669"/>
    <property type="project" value="UniProtKB-SubCell"/>
</dbReference>
<keyword evidence="23" id="KW-1185">Reference proteome</keyword>
<evidence type="ECO:0000256" key="5">
    <source>
        <dbReference type="ARBA" id="ARBA00022197"/>
    </source>
</evidence>
<proteinExistence type="inferred from homology"/>
<keyword evidence="8" id="KW-0677">Repeat</keyword>
<feature type="domain" description="AAA+ ATPase" evidence="21">
    <location>
        <begin position="1538"/>
        <end position="1674"/>
    </location>
</feature>
<organism evidence="22 23">
    <name type="scientific">Synchytrium microbalum</name>
    <dbReference type="NCBI Taxonomy" id="1806994"/>
    <lineage>
        <taxon>Eukaryota</taxon>
        <taxon>Fungi</taxon>
        <taxon>Fungi incertae sedis</taxon>
        <taxon>Chytridiomycota</taxon>
        <taxon>Chytridiomycota incertae sedis</taxon>
        <taxon>Chytridiomycetes</taxon>
        <taxon>Synchytriales</taxon>
        <taxon>Synchytriaceae</taxon>
        <taxon>Synchytrium</taxon>
    </lineage>
</organism>
<dbReference type="FunFam" id="3.40.50.300:FF:000362">
    <property type="entry name" value="Dynein, axonemal, heavy chain 6"/>
    <property type="match status" value="1"/>
</dbReference>
<keyword evidence="14" id="KW-0969">Cilium</keyword>
<dbReference type="InterPro" id="IPR035706">
    <property type="entry name" value="AAA_9"/>
</dbReference>
<dbReference type="GO" id="GO:0030286">
    <property type="term" value="C:dynein complex"/>
    <property type="evidence" value="ECO:0007669"/>
    <property type="project" value="UniProtKB-KW"/>
</dbReference>
<evidence type="ECO:0000256" key="13">
    <source>
        <dbReference type="ARBA" id="ARBA00023054"/>
    </source>
</evidence>
<dbReference type="Gene3D" id="1.10.472.130">
    <property type="match status" value="1"/>
</dbReference>
<dbReference type="GO" id="GO:0031514">
    <property type="term" value="C:motile cilium"/>
    <property type="evidence" value="ECO:0007669"/>
    <property type="project" value="UniProtKB-SubCell"/>
</dbReference>
<dbReference type="InterPro" id="IPR024317">
    <property type="entry name" value="Dynein_heavy_chain_D4_dom"/>
</dbReference>
<dbReference type="Pfam" id="PF17852">
    <property type="entry name" value="Dynein_AAA_lid"/>
    <property type="match status" value="1"/>
</dbReference>
<comment type="similarity">
    <text evidence="3">Belongs to the dynein heavy chain family.</text>
</comment>
<evidence type="ECO:0000256" key="11">
    <source>
        <dbReference type="ARBA" id="ARBA00022846"/>
    </source>
</evidence>
<evidence type="ECO:0000256" key="18">
    <source>
        <dbReference type="ARBA" id="ARBA00033439"/>
    </source>
</evidence>
<keyword evidence="17" id="KW-0966">Cell projection</keyword>
<dbReference type="Pfam" id="PF18198">
    <property type="entry name" value="AAA_lid_11"/>
    <property type="match status" value="1"/>
</dbReference>
<evidence type="ECO:0000313" key="22">
    <source>
        <dbReference type="EMBL" id="TPX36228.1"/>
    </source>
</evidence>
<evidence type="ECO:0000256" key="14">
    <source>
        <dbReference type="ARBA" id="ARBA00023069"/>
    </source>
</evidence>
<dbReference type="FunFam" id="1.20.58.1120:FF:000007">
    <property type="entry name" value="Dynein heavy chain 4"/>
    <property type="match status" value="1"/>
</dbReference>
<evidence type="ECO:0000256" key="15">
    <source>
        <dbReference type="ARBA" id="ARBA00023175"/>
    </source>
</evidence>
<accession>A0A507CA59</accession>
<dbReference type="InterPro" id="IPR042219">
    <property type="entry name" value="AAA_lid_11_sf"/>
</dbReference>
<dbReference type="Gene3D" id="1.10.287.2620">
    <property type="match status" value="1"/>
</dbReference>
<dbReference type="SUPFAM" id="SSF52540">
    <property type="entry name" value="P-loop containing nucleoside triphosphate hydrolases"/>
    <property type="match status" value="4"/>
</dbReference>
<keyword evidence="6" id="KW-0963">Cytoplasm</keyword>
<keyword evidence="7" id="KW-0493">Microtubule</keyword>
<dbReference type="InterPro" id="IPR042228">
    <property type="entry name" value="Dynein_linker_3"/>
</dbReference>
<dbReference type="GO" id="GO:0045505">
    <property type="term" value="F:dynein intermediate chain binding"/>
    <property type="evidence" value="ECO:0007669"/>
    <property type="project" value="InterPro"/>
</dbReference>
<protein>
    <recommendedName>
        <fullName evidence="5">Dynein heavy chain, cytoplasmic</fullName>
    </recommendedName>
    <alternativeName>
        <fullName evidence="18">Dynein heavy chain, cytosolic</fullName>
    </alternativeName>
</protein>
<dbReference type="Gene3D" id="1.20.920.20">
    <property type="match status" value="1"/>
</dbReference>
<dbReference type="InterPro" id="IPR042222">
    <property type="entry name" value="Dynein_2_N"/>
</dbReference>
<dbReference type="Gene3D" id="1.10.8.720">
    <property type="entry name" value="Region D6 of dynein motor"/>
    <property type="match status" value="1"/>
</dbReference>
<dbReference type="Pfam" id="PF12777">
    <property type="entry name" value="MT"/>
    <property type="match status" value="1"/>
</dbReference>
<dbReference type="FunFam" id="1.20.920.20:FF:000006">
    <property type="entry name" value="Dynein, axonemal, heavy chain 6"/>
    <property type="match status" value="1"/>
</dbReference>
<gene>
    <name evidence="22" type="ORF">SmJEL517_g01545</name>
</gene>
<dbReference type="Gene3D" id="1.20.140.100">
    <property type="entry name" value="Dynein heavy chain, N-terminal domain 2"/>
    <property type="match status" value="1"/>
</dbReference>
<dbReference type="GO" id="GO:0005524">
    <property type="term" value="F:ATP binding"/>
    <property type="evidence" value="ECO:0007669"/>
    <property type="project" value="UniProtKB-KW"/>
</dbReference>
<dbReference type="Gene3D" id="1.20.58.1120">
    <property type="match status" value="1"/>
</dbReference>
<dbReference type="Gene3D" id="1.10.8.1220">
    <property type="match status" value="1"/>
</dbReference>
<dbReference type="Gene3D" id="1.20.920.30">
    <property type="match status" value="1"/>
</dbReference>
<dbReference type="RefSeq" id="XP_031026541.1">
    <property type="nucleotide sequence ID" value="XM_031167473.1"/>
</dbReference>
<evidence type="ECO:0000256" key="16">
    <source>
        <dbReference type="ARBA" id="ARBA00023212"/>
    </source>
</evidence>
<dbReference type="Pfam" id="PF12774">
    <property type="entry name" value="AAA_6"/>
    <property type="match status" value="1"/>
</dbReference>
<keyword evidence="16" id="KW-0206">Cytoskeleton</keyword>
<dbReference type="FunFam" id="1.10.8.720:FF:000001">
    <property type="entry name" value="dynein heavy chain 7, axonemal"/>
    <property type="match status" value="1"/>
</dbReference>
<evidence type="ECO:0000256" key="10">
    <source>
        <dbReference type="ARBA" id="ARBA00022840"/>
    </source>
</evidence>
<evidence type="ECO:0000256" key="9">
    <source>
        <dbReference type="ARBA" id="ARBA00022741"/>
    </source>
</evidence>
<dbReference type="FunFam" id="1.10.8.710:FF:000004">
    <property type="entry name" value="Dynein axonemal heavy chain 6"/>
    <property type="match status" value="1"/>
</dbReference>
<dbReference type="SMART" id="SM00382">
    <property type="entry name" value="AAA"/>
    <property type="match status" value="4"/>
</dbReference>
<keyword evidence="10" id="KW-0067">ATP-binding</keyword>
<dbReference type="InterPro" id="IPR043160">
    <property type="entry name" value="Dynein_C_barrel"/>
</dbReference>
<dbReference type="Pfam" id="PF03028">
    <property type="entry name" value="Dynein_heavy"/>
    <property type="match status" value="1"/>
</dbReference>
<dbReference type="FunFam" id="1.20.140.100:FF:000004">
    <property type="entry name" value="Dynein axonemal heavy chain 6"/>
    <property type="match status" value="1"/>
</dbReference>
<feature type="compositionally biased region" description="Polar residues" evidence="20">
    <location>
        <begin position="21"/>
        <end position="36"/>
    </location>
</feature>
<comment type="caution">
    <text evidence="22">The sequence shown here is derived from an EMBL/GenBank/DDBJ whole genome shotgun (WGS) entry which is preliminary data.</text>
</comment>
<dbReference type="Pfam" id="PF18199">
    <property type="entry name" value="Dynein_C"/>
    <property type="match status" value="1"/>
</dbReference>
<dbReference type="STRING" id="1806994.A0A507CA59"/>
<feature type="region of interest" description="Disordered" evidence="20">
    <location>
        <begin position="946"/>
        <end position="971"/>
    </location>
</feature>
<dbReference type="FunFam" id="3.40.50.300:FF:002141">
    <property type="entry name" value="Dynein heavy chain"/>
    <property type="match status" value="1"/>
</dbReference>
<dbReference type="Gene3D" id="3.10.490.20">
    <property type="match status" value="1"/>
</dbReference>
<feature type="compositionally biased region" description="Basic and acidic residues" evidence="20">
    <location>
        <begin position="1"/>
        <end position="10"/>
    </location>
</feature>
<dbReference type="InterPro" id="IPR003593">
    <property type="entry name" value="AAA+_ATPase"/>
</dbReference>
<dbReference type="OrthoDB" id="447173at2759"/>
<dbReference type="FunFam" id="3.40.50.300:FF:000063">
    <property type="entry name" value="dynein heavy chain 6, axonemal"/>
    <property type="match status" value="1"/>
</dbReference>
<evidence type="ECO:0000256" key="6">
    <source>
        <dbReference type="ARBA" id="ARBA00022490"/>
    </source>
</evidence>
<dbReference type="FunFam" id="1.10.8.1220:FF:000001">
    <property type="entry name" value="Dynein axonemal heavy chain 5"/>
    <property type="match status" value="1"/>
</dbReference>
<dbReference type="FunFam" id="3.20.180.20:FF:000003">
    <property type="entry name" value="Dynein heavy chain 12, axonemal"/>
    <property type="match status" value="1"/>
</dbReference>
<evidence type="ECO:0000256" key="17">
    <source>
        <dbReference type="ARBA" id="ARBA00023273"/>
    </source>
</evidence>
<feature type="domain" description="AAA+ ATPase" evidence="21">
    <location>
        <begin position="1816"/>
        <end position="1955"/>
    </location>
</feature>
<evidence type="ECO:0000256" key="2">
    <source>
        <dbReference type="ARBA" id="ARBA00004430"/>
    </source>
</evidence>
<name>A0A507CA59_9FUNG</name>
<dbReference type="Pfam" id="PF12781">
    <property type="entry name" value="AAA_9"/>
    <property type="match status" value="1"/>
</dbReference>
<keyword evidence="15" id="KW-0505">Motor protein</keyword>
<dbReference type="InterPro" id="IPR013602">
    <property type="entry name" value="Dynein_heavy_linker"/>
</dbReference>
<evidence type="ECO:0000256" key="12">
    <source>
        <dbReference type="ARBA" id="ARBA00023017"/>
    </source>
</evidence>
<feature type="domain" description="AAA+ ATPase" evidence="21">
    <location>
        <begin position="2513"/>
        <end position="2670"/>
    </location>
</feature>
<dbReference type="InterPro" id="IPR035699">
    <property type="entry name" value="AAA_6"/>
</dbReference>
<dbReference type="Gene3D" id="1.20.1270.280">
    <property type="match status" value="1"/>
</dbReference>
<dbReference type="Gene3D" id="3.20.180.20">
    <property type="entry name" value="Dynein heavy chain, N-terminal domain 2"/>
    <property type="match status" value="1"/>
</dbReference>
<dbReference type="Pfam" id="PF12775">
    <property type="entry name" value="AAA_7"/>
    <property type="match status" value="1"/>
</dbReference>
<dbReference type="InterPro" id="IPR004273">
    <property type="entry name" value="Dynein_heavy_D6_P-loop"/>
</dbReference>
<dbReference type="InterPro" id="IPR041658">
    <property type="entry name" value="AAA_lid_11"/>
</dbReference>
<dbReference type="FunFam" id="3.40.50.300:FF:000049">
    <property type="entry name" value="Dynein, axonemal, heavy chain 5"/>
    <property type="match status" value="1"/>
</dbReference>
<dbReference type="Pfam" id="PF17857">
    <property type="entry name" value="AAA_lid_1"/>
    <property type="match status" value="1"/>
</dbReference>
<dbReference type="GO" id="GO:0008569">
    <property type="term" value="F:minus-end-directed microtubule motor activity"/>
    <property type="evidence" value="ECO:0007669"/>
    <property type="project" value="InterPro"/>
</dbReference>
<evidence type="ECO:0000256" key="19">
    <source>
        <dbReference type="SAM" id="Coils"/>
    </source>
</evidence>
<dbReference type="InterPro" id="IPR043157">
    <property type="entry name" value="Dynein_AAA1S"/>
</dbReference>
<dbReference type="Proteomes" id="UP000319731">
    <property type="component" value="Unassembled WGS sequence"/>
</dbReference>
<comment type="subcellular location">
    <subcellularLocation>
        <location evidence="1">Cell projection</location>
        <location evidence="1">Cilium</location>
        <location evidence="1">Flagellum</location>
    </subcellularLocation>
    <subcellularLocation>
        <location evidence="2">Cytoplasm</location>
        <location evidence="2">Cytoskeleton</location>
        <location evidence="2">Cilium axoneme</location>
    </subcellularLocation>
</comment>
<dbReference type="InterPro" id="IPR027417">
    <property type="entry name" value="P-loop_NTPase"/>
</dbReference>
<feature type="compositionally biased region" description="Basic and acidic residues" evidence="20">
    <location>
        <begin position="962"/>
        <end position="971"/>
    </location>
</feature>
<evidence type="ECO:0000256" key="20">
    <source>
        <dbReference type="SAM" id="MobiDB-lite"/>
    </source>
</evidence>
<evidence type="ECO:0000256" key="4">
    <source>
        <dbReference type="ARBA" id="ARBA00011655"/>
    </source>
</evidence>
<dbReference type="InterPro" id="IPR024743">
    <property type="entry name" value="Dynein_HC_stalk"/>
</dbReference>
<dbReference type="EMBL" id="QEAO01000005">
    <property type="protein sequence ID" value="TPX36228.1"/>
    <property type="molecule type" value="Genomic_DNA"/>
</dbReference>
<dbReference type="Gene3D" id="6.10.140.1060">
    <property type="match status" value="1"/>
</dbReference>